<proteinExistence type="predicted"/>
<sequence>MPAIGSQMQYERLEEPCRNFNILGSTTIVDPKDGREKIVLSNFAAGAVGNVILMDSMTGEGESIQLPGDHGAWAILNVNNEKLLIGTCSKFGYLHSLDLKSRTWAEPLRDENESYIWNLTLGSDGMVYGGTYPGCSLLRYNPQKHTLENLGRMSDNPKNIYSRYVYGDVPGYILISGGFDAPFLASWNIETHRLKQFASLDTVGVVQQITSEYICVGSGKDNEKLSFWDPNSFAPLDDSTFKDKRMASKGLMLKDDRLLRVRGQDYYTFENEEDQPDYKRIPTSAPATEIHTITSDAEGTIWGACGFGQTIFYYKPEDKSYWNSSQITSSGGEVYGMSFHQNKLYMSAYAGGDHIVYDPSKPWDELNNVNPKTLNSVSPQLIRPTGRTVVGPDGGVWTGWSAKYGKYGGGLSRIDPSTEEVLSWYDPIANQQIAGLSADDTFIYFTTNGGASGLTYNQDVRCHFVVWSPEGRIVHKQPFPKDIVLRNVIAAGGRVLVNAGEHIQIFDPSQMAFVKNITIGEACSCMLETDHGYVLAFCKNHVYRIHCITGEFEPISDLPGSVGTAAITPDGTVYFAHATVLYRLVQAAETEKAGKLN</sequence>
<organism evidence="1 2">
    <name type="scientific">Paenibacillus nasutitermitis</name>
    <dbReference type="NCBI Taxonomy" id="1652958"/>
    <lineage>
        <taxon>Bacteria</taxon>
        <taxon>Bacillati</taxon>
        <taxon>Bacillota</taxon>
        <taxon>Bacilli</taxon>
        <taxon>Bacillales</taxon>
        <taxon>Paenibacillaceae</taxon>
        <taxon>Paenibacillus</taxon>
    </lineage>
</organism>
<dbReference type="AlphaFoldDB" id="A0A916YMB1"/>
<dbReference type="SUPFAM" id="SSF63829">
    <property type="entry name" value="Calcium-dependent phosphotriesterase"/>
    <property type="match status" value="1"/>
</dbReference>
<evidence type="ECO:0000313" key="1">
    <source>
        <dbReference type="EMBL" id="GGD52450.1"/>
    </source>
</evidence>
<dbReference type="EMBL" id="BMHP01000001">
    <property type="protein sequence ID" value="GGD52450.1"/>
    <property type="molecule type" value="Genomic_DNA"/>
</dbReference>
<evidence type="ECO:0000313" key="2">
    <source>
        <dbReference type="Proteomes" id="UP000612456"/>
    </source>
</evidence>
<keyword evidence="2" id="KW-1185">Reference proteome</keyword>
<dbReference type="InterPro" id="IPR015943">
    <property type="entry name" value="WD40/YVTN_repeat-like_dom_sf"/>
</dbReference>
<name>A0A916YMB1_9BACL</name>
<dbReference type="Gene3D" id="2.130.10.10">
    <property type="entry name" value="YVTN repeat-like/Quinoprotein amine dehydrogenase"/>
    <property type="match status" value="1"/>
</dbReference>
<gene>
    <name evidence="1" type="ORF">GCM10010911_07500</name>
</gene>
<comment type="caution">
    <text evidence="1">The sequence shown here is derived from an EMBL/GenBank/DDBJ whole genome shotgun (WGS) entry which is preliminary data.</text>
</comment>
<protein>
    <submittedName>
        <fullName evidence="1">Uncharacterized protein</fullName>
    </submittedName>
</protein>
<reference evidence="1" key="2">
    <citation type="submission" date="2020-09" db="EMBL/GenBank/DDBJ databases">
        <authorList>
            <person name="Sun Q."/>
            <person name="Zhou Y."/>
        </authorList>
    </citation>
    <scope>NUCLEOTIDE SEQUENCE</scope>
    <source>
        <strain evidence="1">CGMCC 1.15178</strain>
    </source>
</reference>
<dbReference type="RefSeq" id="WP_188989216.1">
    <property type="nucleotide sequence ID" value="NZ_BMHP01000001.1"/>
</dbReference>
<dbReference type="Proteomes" id="UP000612456">
    <property type="component" value="Unassembled WGS sequence"/>
</dbReference>
<dbReference type="InterPro" id="IPR011047">
    <property type="entry name" value="Quinoprotein_ADH-like_sf"/>
</dbReference>
<reference evidence="1" key="1">
    <citation type="journal article" date="2014" name="Int. J. Syst. Evol. Microbiol.">
        <title>Complete genome sequence of Corynebacterium casei LMG S-19264T (=DSM 44701T), isolated from a smear-ripened cheese.</title>
        <authorList>
            <consortium name="US DOE Joint Genome Institute (JGI-PGF)"/>
            <person name="Walter F."/>
            <person name="Albersmeier A."/>
            <person name="Kalinowski J."/>
            <person name="Ruckert C."/>
        </authorList>
    </citation>
    <scope>NUCLEOTIDE SEQUENCE</scope>
    <source>
        <strain evidence="1">CGMCC 1.15178</strain>
    </source>
</reference>
<accession>A0A916YMB1</accession>
<dbReference type="SUPFAM" id="SSF50998">
    <property type="entry name" value="Quinoprotein alcohol dehydrogenase-like"/>
    <property type="match status" value="2"/>
</dbReference>